<dbReference type="SUPFAM" id="SSF56112">
    <property type="entry name" value="Protein kinase-like (PK-like)"/>
    <property type="match status" value="1"/>
</dbReference>
<dbReference type="Gramene" id="TVU34159">
    <property type="protein sequence ID" value="TVU34159"/>
    <property type="gene ID" value="EJB05_15988"/>
</dbReference>
<evidence type="ECO:0000256" key="7">
    <source>
        <dbReference type="ARBA" id="ARBA00023180"/>
    </source>
</evidence>
<dbReference type="OrthoDB" id="544400at2759"/>
<dbReference type="InterPro" id="IPR011009">
    <property type="entry name" value="Kinase-like_dom_sf"/>
</dbReference>
<evidence type="ECO:0000256" key="3">
    <source>
        <dbReference type="ARBA" id="ARBA00022692"/>
    </source>
</evidence>
<keyword evidence="2" id="KW-0808">Transferase</keyword>
<keyword evidence="5 8" id="KW-1133">Transmembrane helix</keyword>
<dbReference type="Gene3D" id="3.30.200.20">
    <property type="entry name" value="Phosphorylase Kinase, domain 1"/>
    <property type="match status" value="1"/>
</dbReference>
<sequence>MPKACNAFRIFLIFTTFIAYLKSVLWRFVLPALAVFTFLIHKYLKTRISIDAVEKFLRMQQILGLVRFAYTDITAITGHFREKLGQEGYGSVYKGVLLPGDVHVAIKMLGNSNCKGMNLSVRSPP</sequence>
<evidence type="ECO:0000256" key="6">
    <source>
        <dbReference type="ARBA" id="ARBA00023136"/>
    </source>
</evidence>
<evidence type="ECO:0000313" key="10">
    <source>
        <dbReference type="Proteomes" id="UP000324897"/>
    </source>
</evidence>
<evidence type="ECO:0000256" key="5">
    <source>
        <dbReference type="ARBA" id="ARBA00022989"/>
    </source>
</evidence>
<keyword evidence="7" id="KW-0325">Glycoprotein</keyword>
<proteinExistence type="predicted"/>
<dbReference type="GO" id="GO:0004674">
    <property type="term" value="F:protein serine/threonine kinase activity"/>
    <property type="evidence" value="ECO:0007669"/>
    <property type="project" value="UniProtKB-KW"/>
</dbReference>
<reference evidence="9 10" key="1">
    <citation type="journal article" date="2019" name="Sci. Rep.">
        <title>A high-quality genome of Eragrostis curvula grass provides insights into Poaceae evolution and supports new strategies to enhance forage quality.</title>
        <authorList>
            <person name="Carballo J."/>
            <person name="Santos B.A.C.M."/>
            <person name="Zappacosta D."/>
            <person name="Garbus I."/>
            <person name="Selva J.P."/>
            <person name="Gallo C.A."/>
            <person name="Diaz A."/>
            <person name="Albertini E."/>
            <person name="Caccamo M."/>
            <person name="Echenique V."/>
        </authorList>
    </citation>
    <scope>NUCLEOTIDE SEQUENCE [LARGE SCALE GENOMIC DNA]</scope>
    <source>
        <strain evidence="10">cv. Victoria</strain>
        <tissue evidence="9">Leaf</tissue>
    </source>
</reference>
<evidence type="ECO:0000256" key="4">
    <source>
        <dbReference type="ARBA" id="ARBA00022729"/>
    </source>
</evidence>
<evidence type="ECO:0000256" key="2">
    <source>
        <dbReference type="ARBA" id="ARBA00022527"/>
    </source>
</evidence>
<dbReference type="Proteomes" id="UP000324897">
    <property type="component" value="Unassembled WGS sequence"/>
</dbReference>
<keyword evidence="2" id="KW-0723">Serine/threonine-protein kinase</keyword>
<dbReference type="AlphaFoldDB" id="A0A5J9VDE4"/>
<keyword evidence="3 8" id="KW-0812">Transmembrane</keyword>
<dbReference type="PANTHER" id="PTHR27009">
    <property type="entry name" value="RUST RESISTANCE KINASE LR10-RELATED"/>
    <property type="match status" value="1"/>
</dbReference>
<feature type="transmembrane region" description="Helical" evidence="8">
    <location>
        <begin position="12"/>
        <end position="40"/>
    </location>
</feature>
<gene>
    <name evidence="9" type="ORF">EJB05_15988</name>
</gene>
<keyword evidence="2" id="KW-0418">Kinase</keyword>
<dbReference type="InterPro" id="IPR045874">
    <property type="entry name" value="LRK10/LRL21-25-like"/>
</dbReference>
<keyword evidence="10" id="KW-1185">Reference proteome</keyword>
<accession>A0A5J9VDE4</accession>
<organism evidence="9 10">
    <name type="scientific">Eragrostis curvula</name>
    <name type="common">weeping love grass</name>
    <dbReference type="NCBI Taxonomy" id="38414"/>
    <lineage>
        <taxon>Eukaryota</taxon>
        <taxon>Viridiplantae</taxon>
        <taxon>Streptophyta</taxon>
        <taxon>Embryophyta</taxon>
        <taxon>Tracheophyta</taxon>
        <taxon>Spermatophyta</taxon>
        <taxon>Magnoliopsida</taxon>
        <taxon>Liliopsida</taxon>
        <taxon>Poales</taxon>
        <taxon>Poaceae</taxon>
        <taxon>PACMAD clade</taxon>
        <taxon>Chloridoideae</taxon>
        <taxon>Eragrostideae</taxon>
        <taxon>Eragrostidinae</taxon>
        <taxon>Eragrostis</taxon>
    </lineage>
</organism>
<keyword evidence="4" id="KW-0732">Signal</keyword>
<dbReference type="EMBL" id="RWGY01000009">
    <property type="protein sequence ID" value="TVU34159.1"/>
    <property type="molecule type" value="Genomic_DNA"/>
</dbReference>
<evidence type="ECO:0000256" key="1">
    <source>
        <dbReference type="ARBA" id="ARBA00004479"/>
    </source>
</evidence>
<keyword evidence="6 8" id="KW-0472">Membrane</keyword>
<comment type="subcellular location">
    <subcellularLocation>
        <location evidence="1">Membrane</location>
        <topology evidence="1">Single-pass type I membrane protein</topology>
    </subcellularLocation>
</comment>
<comment type="caution">
    <text evidence="9">The sequence shown here is derived from an EMBL/GenBank/DDBJ whole genome shotgun (WGS) entry which is preliminary data.</text>
</comment>
<evidence type="ECO:0000313" key="9">
    <source>
        <dbReference type="EMBL" id="TVU34159.1"/>
    </source>
</evidence>
<protein>
    <recommendedName>
        <fullName evidence="11">Protein kinase domain-containing protein</fullName>
    </recommendedName>
</protein>
<dbReference type="GO" id="GO:0016020">
    <property type="term" value="C:membrane"/>
    <property type="evidence" value="ECO:0007669"/>
    <property type="project" value="UniProtKB-SubCell"/>
</dbReference>
<name>A0A5J9VDE4_9POAL</name>
<evidence type="ECO:0000256" key="8">
    <source>
        <dbReference type="SAM" id="Phobius"/>
    </source>
</evidence>
<evidence type="ECO:0008006" key="11">
    <source>
        <dbReference type="Google" id="ProtNLM"/>
    </source>
</evidence>